<dbReference type="RefSeq" id="WP_345714617.1">
    <property type="nucleotide sequence ID" value="NZ_BAABFP010000002.1"/>
</dbReference>
<dbReference type="EC" id="3.2.1.52" evidence="3"/>
<evidence type="ECO:0000313" key="10">
    <source>
        <dbReference type="Proteomes" id="UP001596189"/>
    </source>
</evidence>
<evidence type="ECO:0000313" key="9">
    <source>
        <dbReference type="EMBL" id="MFC6008670.1"/>
    </source>
</evidence>
<dbReference type="PROSITE" id="PS51257">
    <property type="entry name" value="PROKAR_LIPOPROTEIN"/>
    <property type="match status" value="1"/>
</dbReference>
<evidence type="ECO:0000256" key="1">
    <source>
        <dbReference type="ARBA" id="ARBA00001231"/>
    </source>
</evidence>
<dbReference type="InterPro" id="IPR036962">
    <property type="entry name" value="Glyco_hydro_3_N_sf"/>
</dbReference>
<proteinExistence type="inferred from homology"/>
<comment type="similarity">
    <text evidence="2">Belongs to the glycosyl hydrolase 3 family.</text>
</comment>
<feature type="compositionally biased region" description="Low complexity" evidence="6">
    <location>
        <begin position="30"/>
        <end position="62"/>
    </location>
</feature>
<comment type="caution">
    <text evidence="9">The sequence shown here is derived from an EMBL/GenBank/DDBJ whole genome shotgun (WGS) entry which is preliminary data.</text>
</comment>
<evidence type="ECO:0000256" key="3">
    <source>
        <dbReference type="ARBA" id="ARBA00012663"/>
    </source>
</evidence>
<dbReference type="InterPro" id="IPR001764">
    <property type="entry name" value="Glyco_hydro_3_N"/>
</dbReference>
<evidence type="ECO:0000256" key="7">
    <source>
        <dbReference type="SAM" id="SignalP"/>
    </source>
</evidence>
<gene>
    <name evidence="9" type="ORF">ACFQDO_16160</name>
</gene>
<evidence type="ECO:0000256" key="2">
    <source>
        <dbReference type="ARBA" id="ARBA00005336"/>
    </source>
</evidence>
<dbReference type="PANTHER" id="PTHR30480:SF13">
    <property type="entry name" value="BETA-HEXOSAMINIDASE"/>
    <property type="match status" value="1"/>
</dbReference>
<dbReference type="Pfam" id="PF00933">
    <property type="entry name" value="Glyco_hydro_3"/>
    <property type="match status" value="1"/>
</dbReference>
<comment type="catalytic activity">
    <reaction evidence="1">
        <text>Hydrolysis of terminal non-reducing N-acetyl-D-hexosamine residues in N-acetyl-beta-D-hexosaminides.</text>
        <dbReference type="EC" id="3.2.1.52"/>
    </reaction>
</comment>
<dbReference type="InterPro" id="IPR050226">
    <property type="entry name" value="NagZ_Beta-hexosaminidase"/>
</dbReference>
<keyword evidence="4 9" id="KW-0378">Hydrolase</keyword>
<organism evidence="9 10">
    <name type="scientific">Angustibacter luteus</name>
    <dbReference type="NCBI Taxonomy" id="658456"/>
    <lineage>
        <taxon>Bacteria</taxon>
        <taxon>Bacillati</taxon>
        <taxon>Actinomycetota</taxon>
        <taxon>Actinomycetes</taxon>
        <taxon>Kineosporiales</taxon>
        <taxon>Kineosporiaceae</taxon>
    </lineage>
</organism>
<evidence type="ECO:0000256" key="4">
    <source>
        <dbReference type="ARBA" id="ARBA00022801"/>
    </source>
</evidence>
<evidence type="ECO:0000256" key="5">
    <source>
        <dbReference type="ARBA" id="ARBA00023295"/>
    </source>
</evidence>
<dbReference type="PANTHER" id="PTHR30480">
    <property type="entry name" value="BETA-HEXOSAMINIDASE-RELATED"/>
    <property type="match status" value="1"/>
</dbReference>
<feature type="chain" id="PRO_5045103156" description="beta-N-acetylhexosaminidase" evidence="7">
    <location>
        <begin position="23"/>
        <end position="413"/>
    </location>
</feature>
<feature type="domain" description="Glycoside hydrolase family 3 N-terminal" evidence="8">
    <location>
        <begin position="78"/>
        <end position="404"/>
    </location>
</feature>
<dbReference type="Proteomes" id="UP001596189">
    <property type="component" value="Unassembled WGS sequence"/>
</dbReference>
<evidence type="ECO:0000259" key="8">
    <source>
        <dbReference type="Pfam" id="PF00933"/>
    </source>
</evidence>
<name>A0ABW1JI08_9ACTN</name>
<feature type="region of interest" description="Disordered" evidence="6">
    <location>
        <begin position="21"/>
        <end position="67"/>
    </location>
</feature>
<protein>
    <recommendedName>
        <fullName evidence="3">beta-N-acetylhexosaminidase</fullName>
        <ecNumber evidence="3">3.2.1.52</ecNumber>
    </recommendedName>
</protein>
<dbReference type="GO" id="GO:0016787">
    <property type="term" value="F:hydrolase activity"/>
    <property type="evidence" value="ECO:0007669"/>
    <property type="project" value="UniProtKB-KW"/>
</dbReference>
<dbReference type="Gene3D" id="3.20.20.300">
    <property type="entry name" value="Glycoside hydrolase, family 3, N-terminal domain"/>
    <property type="match status" value="1"/>
</dbReference>
<feature type="signal peptide" evidence="7">
    <location>
        <begin position="1"/>
        <end position="22"/>
    </location>
</feature>
<keyword evidence="5" id="KW-0326">Glycosidase</keyword>
<reference evidence="10" key="1">
    <citation type="journal article" date="2019" name="Int. J. Syst. Evol. Microbiol.">
        <title>The Global Catalogue of Microorganisms (GCM) 10K type strain sequencing project: providing services to taxonomists for standard genome sequencing and annotation.</title>
        <authorList>
            <consortium name="The Broad Institute Genomics Platform"/>
            <consortium name="The Broad Institute Genome Sequencing Center for Infectious Disease"/>
            <person name="Wu L."/>
            <person name="Ma J."/>
        </authorList>
    </citation>
    <scope>NUCLEOTIDE SEQUENCE [LARGE SCALE GENOMIC DNA]</scope>
    <source>
        <strain evidence="10">KACC 14249</strain>
    </source>
</reference>
<dbReference type="InterPro" id="IPR017853">
    <property type="entry name" value="GH"/>
</dbReference>
<dbReference type="SUPFAM" id="SSF51445">
    <property type="entry name" value="(Trans)glycosidases"/>
    <property type="match status" value="1"/>
</dbReference>
<dbReference type="EMBL" id="JBHSRD010000006">
    <property type="protein sequence ID" value="MFC6008670.1"/>
    <property type="molecule type" value="Genomic_DNA"/>
</dbReference>
<keyword evidence="10" id="KW-1185">Reference proteome</keyword>
<sequence length="413" mass="41446">MRPNLVAATVVLLAAVASCTGAGSDDAKTGDTPSSSSTSSPSATSSTTSAPTTATDGATSTPTPTPDAAERALATMSLAQRVGQLVMVGTPATGTGGTARAAISEQHVGNVMLTGRSTRGVAGTAATTAALQRKATSRATGGVRLFVATDQEGGDVQVLSGSGFSQIPTGTTQGGWSAAQLQARAETWGRQLRRAGVDVTLGPVADTVPASLGTANPPIGRFHRELGHTPSAVSRAVVAYDAGMRDAGIAVVPKHFPGLGLVRANTDTASRVTDSVTTASSPSLQPFRAAVDAGAPFVMISNAAYPRIDAAHPACFSRAVITTLLRGTLGFDGVVISDDLGAAGAVQRWSPGSRAVQFVAAGGDVVLTVTPALAAPMARALVAKAKQSKGFRDQVDAAALRVLRAKDDAGLLP</sequence>
<evidence type="ECO:0000256" key="6">
    <source>
        <dbReference type="SAM" id="MobiDB-lite"/>
    </source>
</evidence>
<accession>A0ABW1JI08</accession>
<keyword evidence="7" id="KW-0732">Signal</keyword>